<sequence>MPTLTADALPIEEEDTSKQSGVQAQAAPGYDPTQPVLFTTSLELKLQRMYDSSTAMFGLTNAQIKQSRVGVGSLIADVPSQVLAEVKHALGQELSWRGIVPFRSQAGSEVWMDAYVRPVFRKGKAVGAQWFLEPADKEHKEAAESIYQSRLSLPSQLPVILLSVGVLAVVAYLLTSESLLAGASALVTAIMAAFIGRYANVRQQELGLDGDVAPTQQQILGGMGERGRLQYEVALKEGALRVMSARVEAGTDDLSQTLGTTKDYSLEMLSAVEQSASATQQISVSMTQMSEAIQEISNNASASADSCNEASDKVRSSADLIDEASTNTEQLSQHIARSASATEELVEKSESAKVISQKIDNIAEQTNLLALNAAIEAARAGESGRGFSVVADEVRNLSAHTQEAVDEIEETINGIVSSIENWRAEMQQHADLATKCSDMSERSRSEMRLIREEVESVNEQMTQIASASEEHSYAVKEVSQALNEAKEGNTHVHTMAKQTTDEVADVSKRLTEFRSLVAAFDEDDD</sequence>
<evidence type="ECO:0000256" key="2">
    <source>
        <dbReference type="ARBA" id="ARBA00023224"/>
    </source>
</evidence>
<feature type="domain" description="Methyl-accepting transducer" evidence="6">
    <location>
        <begin position="250"/>
        <end position="486"/>
    </location>
</feature>
<dbReference type="InterPro" id="IPR004089">
    <property type="entry name" value="MCPsignal_dom"/>
</dbReference>
<dbReference type="Gene3D" id="1.10.287.950">
    <property type="entry name" value="Methyl-accepting chemotaxis protein"/>
    <property type="match status" value="1"/>
</dbReference>
<feature type="transmembrane region" description="Helical" evidence="5">
    <location>
        <begin position="157"/>
        <end position="174"/>
    </location>
</feature>
<feature type="region of interest" description="Disordered" evidence="4">
    <location>
        <begin position="1"/>
        <end position="29"/>
    </location>
</feature>
<dbReference type="RefSeq" id="WP_109338361.1">
    <property type="nucleotide sequence ID" value="NZ_CP029347.1"/>
</dbReference>
<dbReference type="GO" id="GO:0016020">
    <property type="term" value="C:membrane"/>
    <property type="evidence" value="ECO:0007669"/>
    <property type="project" value="UniProtKB-SubCell"/>
</dbReference>
<dbReference type="AlphaFoldDB" id="A0A2S2DZF3"/>
<proteinExistence type="predicted"/>
<dbReference type="GO" id="GO:0007165">
    <property type="term" value="P:signal transduction"/>
    <property type="evidence" value="ECO:0007669"/>
    <property type="project" value="UniProtKB-KW"/>
</dbReference>
<dbReference type="GO" id="GO:0006935">
    <property type="term" value="P:chemotaxis"/>
    <property type="evidence" value="ECO:0007669"/>
    <property type="project" value="UniProtKB-ARBA"/>
</dbReference>
<evidence type="ECO:0000256" key="1">
    <source>
        <dbReference type="ARBA" id="ARBA00004370"/>
    </source>
</evidence>
<reference evidence="7 8" key="1">
    <citation type="submission" date="2018-05" db="EMBL/GenBank/DDBJ databases">
        <title>Salinimonas sp. HMF8227 Genome sequencing and assembly.</title>
        <authorList>
            <person name="Kang H."/>
            <person name="Kang J."/>
            <person name="Cha I."/>
            <person name="Kim H."/>
            <person name="Joh K."/>
        </authorList>
    </citation>
    <scope>NUCLEOTIDE SEQUENCE [LARGE SCALE GENOMIC DNA]</scope>
    <source>
        <strain evidence="7 8">HMF8227</strain>
    </source>
</reference>
<dbReference type="EMBL" id="CP029347">
    <property type="protein sequence ID" value="AWL10662.1"/>
    <property type="molecule type" value="Genomic_DNA"/>
</dbReference>
<keyword evidence="8" id="KW-1185">Reference proteome</keyword>
<feature type="transmembrane region" description="Helical" evidence="5">
    <location>
        <begin position="180"/>
        <end position="199"/>
    </location>
</feature>
<accession>A0A2S2DZF3</accession>
<dbReference type="PANTHER" id="PTHR32089:SF52">
    <property type="entry name" value="CHEMOTAXIS SIGNAL TRANSDUCTION SYSTEM METHYL ACCEPTING SENSORY TRANSDUCER WITH PAS SENSORY DOMAIN"/>
    <property type="match status" value="1"/>
</dbReference>
<keyword evidence="7" id="KW-0675">Receptor</keyword>
<evidence type="ECO:0000313" key="7">
    <source>
        <dbReference type="EMBL" id="AWL10662.1"/>
    </source>
</evidence>
<dbReference type="KEGG" id="salh:HMF8227_00154"/>
<dbReference type="Pfam" id="PF00015">
    <property type="entry name" value="MCPsignal"/>
    <property type="match status" value="1"/>
</dbReference>
<keyword evidence="2 3" id="KW-0807">Transducer</keyword>
<keyword evidence="5" id="KW-1133">Transmembrane helix</keyword>
<evidence type="ECO:0000256" key="4">
    <source>
        <dbReference type="SAM" id="MobiDB-lite"/>
    </source>
</evidence>
<dbReference type="InterPro" id="IPR035965">
    <property type="entry name" value="PAS-like_dom_sf"/>
</dbReference>
<dbReference type="SUPFAM" id="SSF58104">
    <property type="entry name" value="Methyl-accepting chemotaxis protein (MCP) signaling domain"/>
    <property type="match status" value="1"/>
</dbReference>
<keyword evidence="5" id="KW-0472">Membrane</keyword>
<dbReference type="Proteomes" id="UP000245728">
    <property type="component" value="Chromosome"/>
</dbReference>
<dbReference type="SMART" id="SM00283">
    <property type="entry name" value="MA"/>
    <property type="match status" value="1"/>
</dbReference>
<protein>
    <submittedName>
        <fullName evidence="7">Chemoreceptor McpA</fullName>
    </submittedName>
</protein>
<dbReference type="PROSITE" id="PS50111">
    <property type="entry name" value="CHEMOTAXIS_TRANSDUC_2"/>
    <property type="match status" value="1"/>
</dbReference>
<evidence type="ECO:0000256" key="3">
    <source>
        <dbReference type="PROSITE-ProRule" id="PRU00284"/>
    </source>
</evidence>
<evidence type="ECO:0000256" key="5">
    <source>
        <dbReference type="SAM" id="Phobius"/>
    </source>
</evidence>
<dbReference type="SUPFAM" id="SSF55785">
    <property type="entry name" value="PYP-like sensor domain (PAS domain)"/>
    <property type="match status" value="1"/>
</dbReference>
<gene>
    <name evidence="7" type="ORF">HMF8227_00154</name>
</gene>
<dbReference type="PANTHER" id="PTHR32089">
    <property type="entry name" value="METHYL-ACCEPTING CHEMOTAXIS PROTEIN MCPB"/>
    <property type="match status" value="1"/>
</dbReference>
<keyword evidence="5" id="KW-0812">Transmembrane</keyword>
<evidence type="ECO:0000259" key="6">
    <source>
        <dbReference type="PROSITE" id="PS50111"/>
    </source>
</evidence>
<organism evidence="7 8">
    <name type="scientific">Saliniradius amylolyticus</name>
    <dbReference type="NCBI Taxonomy" id="2183582"/>
    <lineage>
        <taxon>Bacteria</taxon>
        <taxon>Pseudomonadati</taxon>
        <taxon>Pseudomonadota</taxon>
        <taxon>Gammaproteobacteria</taxon>
        <taxon>Alteromonadales</taxon>
        <taxon>Alteromonadaceae</taxon>
        <taxon>Saliniradius</taxon>
    </lineage>
</organism>
<evidence type="ECO:0000313" key="8">
    <source>
        <dbReference type="Proteomes" id="UP000245728"/>
    </source>
</evidence>
<name>A0A2S2DZF3_9ALTE</name>
<dbReference type="OrthoDB" id="5697404at2"/>
<comment type="subcellular location">
    <subcellularLocation>
        <location evidence="1">Membrane</location>
    </subcellularLocation>
</comment>